<feature type="domain" description="Ppx/GppA phosphatase N-terminal" evidence="1">
    <location>
        <begin position="19"/>
        <end position="305"/>
    </location>
</feature>
<dbReference type="AlphaFoldDB" id="A0A420XLB3"/>
<dbReference type="FunCoup" id="A0A420XLB3">
    <property type="interactions" value="2"/>
</dbReference>
<comment type="caution">
    <text evidence="2">The sequence shown here is derived from an EMBL/GenBank/DDBJ whole genome shotgun (WGS) entry which is preliminary data.</text>
</comment>
<dbReference type="CDD" id="cd24119">
    <property type="entry name" value="ASKHA_NBD_MtPPX2-like"/>
    <property type="match status" value="1"/>
</dbReference>
<organism evidence="2 3">
    <name type="scientific">Motilibacter peucedani</name>
    <dbReference type="NCBI Taxonomy" id="598650"/>
    <lineage>
        <taxon>Bacteria</taxon>
        <taxon>Bacillati</taxon>
        <taxon>Actinomycetota</taxon>
        <taxon>Actinomycetes</taxon>
        <taxon>Motilibacterales</taxon>
        <taxon>Motilibacteraceae</taxon>
        <taxon>Motilibacter</taxon>
    </lineage>
</organism>
<evidence type="ECO:0000313" key="2">
    <source>
        <dbReference type="EMBL" id="RKS68627.1"/>
    </source>
</evidence>
<dbReference type="InParanoid" id="A0A420XLB3"/>
<gene>
    <name evidence="2" type="ORF">CLV35_3759</name>
</gene>
<dbReference type="Gene3D" id="3.30.420.150">
    <property type="entry name" value="Exopolyphosphatase. Domain 2"/>
    <property type="match status" value="1"/>
</dbReference>
<dbReference type="GO" id="GO:0016462">
    <property type="term" value="F:pyrophosphatase activity"/>
    <property type="evidence" value="ECO:0007669"/>
    <property type="project" value="TreeGrafter"/>
</dbReference>
<dbReference type="Proteomes" id="UP000281955">
    <property type="component" value="Unassembled WGS sequence"/>
</dbReference>
<dbReference type="PANTHER" id="PTHR30005:SF13">
    <property type="entry name" value="EXOPOLYPHOSPHATASE 2"/>
    <property type="match status" value="1"/>
</dbReference>
<keyword evidence="3" id="KW-1185">Reference proteome</keyword>
<dbReference type="EMBL" id="RBWV01000016">
    <property type="protein sequence ID" value="RKS68627.1"/>
    <property type="molecule type" value="Genomic_DNA"/>
</dbReference>
<name>A0A420XLB3_9ACTN</name>
<dbReference type="RefSeq" id="WP_121195029.1">
    <property type="nucleotide sequence ID" value="NZ_RBWV01000016.1"/>
</dbReference>
<evidence type="ECO:0000259" key="1">
    <source>
        <dbReference type="Pfam" id="PF02541"/>
    </source>
</evidence>
<dbReference type="InterPro" id="IPR043129">
    <property type="entry name" value="ATPase_NBD"/>
</dbReference>
<dbReference type="Gene3D" id="3.30.420.40">
    <property type="match status" value="1"/>
</dbReference>
<sequence>MTRRVAAIDCGTNSIRLLVADVDPQAGTLVDLDRRMEVVRLGQGVDRTGRLAPEALDRTLDATVRYAGAIDAFGADAVRFVATSASRDAENRDDFVDGVRAILGIEPEVVSGEEEAALSFAGATRELAADGVPGPYLVADIGGGSTELVLGDGSGVRAARSVDVGCVRLTERHFAADPPTRAQVAAAREDAEAAISLAAQTVPLREARTLVGVAGSVTTVAAMALDLPGYDSRAIHRARISADDVRDVTERLLSSTAAERAALPFMHPGRVDVIGAGALLLAALVDRLAAGEVVVSEHDILDGIAWSLAGA</sequence>
<dbReference type="SUPFAM" id="SSF53067">
    <property type="entry name" value="Actin-like ATPase domain"/>
    <property type="match status" value="2"/>
</dbReference>
<dbReference type="Pfam" id="PF02541">
    <property type="entry name" value="Ppx-GppA"/>
    <property type="match status" value="1"/>
</dbReference>
<proteinExistence type="predicted"/>
<accession>A0A420XLB3</accession>
<dbReference type="InterPro" id="IPR003695">
    <property type="entry name" value="Ppx_GppA_N"/>
</dbReference>
<dbReference type="PANTHER" id="PTHR30005">
    <property type="entry name" value="EXOPOLYPHOSPHATASE"/>
    <property type="match status" value="1"/>
</dbReference>
<reference evidence="2 3" key="1">
    <citation type="submission" date="2018-10" db="EMBL/GenBank/DDBJ databases">
        <title>Genomic Encyclopedia of Archaeal and Bacterial Type Strains, Phase II (KMG-II): from individual species to whole genera.</title>
        <authorList>
            <person name="Goeker M."/>
        </authorList>
    </citation>
    <scope>NUCLEOTIDE SEQUENCE [LARGE SCALE GENOMIC DNA]</scope>
    <source>
        <strain evidence="2 3">RP-AC37</strain>
    </source>
</reference>
<dbReference type="OrthoDB" id="9793035at2"/>
<protein>
    <submittedName>
        <fullName evidence="2">Exopolyphosphatase/guanosine-5'-triphosphate, 3'-diphosphate pyrophosphatase</fullName>
    </submittedName>
</protein>
<dbReference type="InterPro" id="IPR050273">
    <property type="entry name" value="GppA/Ppx_hydrolase"/>
</dbReference>
<evidence type="ECO:0000313" key="3">
    <source>
        <dbReference type="Proteomes" id="UP000281955"/>
    </source>
</evidence>